<feature type="domain" description="USP" evidence="4">
    <location>
        <begin position="306"/>
        <end position="901"/>
    </location>
</feature>
<feature type="region of interest" description="Disordered" evidence="3">
    <location>
        <begin position="34"/>
        <end position="142"/>
    </location>
</feature>
<protein>
    <recommendedName>
        <fullName evidence="2">Ubiquitin carboxyl-terminal hydrolase</fullName>
        <ecNumber evidence="2">3.4.19.12</ecNumber>
    </recommendedName>
</protein>
<comment type="catalytic activity">
    <reaction evidence="1 2">
        <text>Thiol-dependent hydrolysis of ester, thioester, amide, peptide and isopeptide bonds formed by the C-terminal Gly of ubiquitin (a 76-residue protein attached to proteins as an intracellular targeting signal).</text>
        <dbReference type="EC" id="3.4.19.12"/>
    </reaction>
</comment>
<proteinExistence type="inferred from homology"/>
<dbReference type="EC" id="3.4.19.12" evidence="2"/>
<evidence type="ECO:0000313" key="5">
    <source>
        <dbReference type="Proteomes" id="UP000492821"/>
    </source>
</evidence>
<keyword evidence="2" id="KW-0788">Thiol protease</keyword>
<dbReference type="InterPro" id="IPR018200">
    <property type="entry name" value="USP_CS"/>
</dbReference>
<feature type="region of interest" description="Disordered" evidence="3">
    <location>
        <begin position="956"/>
        <end position="976"/>
    </location>
</feature>
<organism evidence="5 6">
    <name type="scientific">Panagrellus redivivus</name>
    <name type="common">Microworm</name>
    <dbReference type="NCBI Taxonomy" id="6233"/>
    <lineage>
        <taxon>Eukaryota</taxon>
        <taxon>Metazoa</taxon>
        <taxon>Ecdysozoa</taxon>
        <taxon>Nematoda</taxon>
        <taxon>Chromadorea</taxon>
        <taxon>Rhabditida</taxon>
        <taxon>Tylenchina</taxon>
        <taxon>Panagrolaimomorpha</taxon>
        <taxon>Panagrolaimoidea</taxon>
        <taxon>Panagrolaimidae</taxon>
        <taxon>Panagrellus</taxon>
    </lineage>
</organism>
<dbReference type="InterPro" id="IPR038765">
    <property type="entry name" value="Papain-like_cys_pep_sf"/>
</dbReference>
<dbReference type="PROSITE" id="PS00973">
    <property type="entry name" value="USP_2"/>
    <property type="match status" value="1"/>
</dbReference>
<dbReference type="GO" id="GO:0006508">
    <property type="term" value="P:proteolysis"/>
    <property type="evidence" value="ECO:0007669"/>
    <property type="project" value="UniProtKB-KW"/>
</dbReference>
<feature type="compositionally biased region" description="Polar residues" evidence="3">
    <location>
        <begin position="274"/>
        <end position="284"/>
    </location>
</feature>
<dbReference type="PROSITE" id="PS50235">
    <property type="entry name" value="USP_3"/>
    <property type="match status" value="1"/>
</dbReference>
<dbReference type="Pfam" id="PF00443">
    <property type="entry name" value="UCH"/>
    <property type="match status" value="1"/>
</dbReference>
<evidence type="ECO:0000256" key="3">
    <source>
        <dbReference type="SAM" id="MobiDB-lite"/>
    </source>
</evidence>
<dbReference type="InterPro" id="IPR050185">
    <property type="entry name" value="Ub_carboxyl-term_hydrolase"/>
</dbReference>
<evidence type="ECO:0000256" key="2">
    <source>
        <dbReference type="RuleBase" id="RU366025"/>
    </source>
</evidence>
<keyword evidence="5" id="KW-1185">Reference proteome</keyword>
<comment type="similarity">
    <text evidence="2">Belongs to the peptidase C19 family.</text>
</comment>
<dbReference type="GO" id="GO:0004843">
    <property type="term" value="F:cysteine-type deubiquitinase activity"/>
    <property type="evidence" value="ECO:0007669"/>
    <property type="project" value="UniProtKB-UniRule"/>
</dbReference>
<evidence type="ECO:0000313" key="6">
    <source>
        <dbReference type="WBParaSite" id="Pan_g602.t1"/>
    </source>
</evidence>
<keyword evidence="2" id="KW-0833">Ubl conjugation pathway</keyword>
<dbReference type="PANTHER" id="PTHR21646">
    <property type="entry name" value="UBIQUITIN CARBOXYL-TERMINAL HYDROLASE"/>
    <property type="match status" value="1"/>
</dbReference>
<dbReference type="SUPFAM" id="SSF54001">
    <property type="entry name" value="Cysteine proteinases"/>
    <property type="match status" value="1"/>
</dbReference>
<dbReference type="AlphaFoldDB" id="A0A7E5A0B2"/>
<dbReference type="WBParaSite" id="Pan_g602.t1">
    <property type="protein sequence ID" value="Pan_g602.t1"/>
    <property type="gene ID" value="Pan_g602"/>
</dbReference>
<dbReference type="Proteomes" id="UP000492821">
    <property type="component" value="Unassembled WGS sequence"/>
</dbReference>
<reference evidence="5" key="1">
    <citation type="journal article" date="2013" name="Genetics">
        <title>The draft genome and transcriptome of Panagrellus redivivus are shaped by the harsh demands of a free-living lifestyle.</title>
        <authorList>
            <person name="Srinivasan J."/>
            <person name="Dillman A.R."/>
            <person name="Macchietto M.G."/>
            <person name="Heikkinen L."/>
            <person name="Lakso M."/>
            <person name="Fracchia K.M."/>
            <person name="Antoshechkin I."/>
            <person name="Mortazavi A."/>
            <person name="Wong G."/>
            <person name="Sternberg P.W."/>
        </authorList>
    </citation>
    <scope>NUCLEOTIDE SEQUENCE [LARGE SCALE GENOMIC DNA]</scope>
    <source>
        <strain evidence="5">MT8872</strain>
    </source>
</reference>
<evidence type="ECO:0000259" key="4">
    <source>
        <dbReference type="PROSITE" id="PS50235"/>
    </source>
</evidence>
<feature type="region of interest" description="Disordered" evidence="3">
    <location>
        <begin position="191"/>
        <end position="295"/>
    </location>
</feature>
<dbReference type="CDD" id="cd02257">
    <property type="entry name" value="Peptidase_C19"/>
    <property type="match status" value="1"/>
</dbReference>
<feature type="compositionally biased region" description="Polar residues" evidence="3">
    <location>
        <begin position="191"/>
        <end position="207"/>
    </location>
</feature>
<name>A0A7E5A0B2_PANRE</name>
<evidence type="ECO:0000256" key="1">
    <source>
        <dbReference type="ARBA" id="ARBA00000707"/>
    </source>
</evidence>
<dbReference type="InterPro" id="IPR028889">
    <property type="entry name" value="USP"/>
</dbReference>
<keyword evidence="2" id="KW-0378">Hydrolase</keyword>
<dbReference type="PROSITE" id="PS00972">
    <property type="entry name" value="USP_1"/>
    <property type="match status" value="1"/>
</dbReference>
<dbReference type="GO" id="GO:0016579">
    <property type="term" value="P:protein deubiquitination"/>
    <property type="evidence" value="ECO:0007669"/>
    <property type="project" value="InterPro"/>
</dbReference>
<sequence length="998" mass="112759">MARPPSGFGHTTAGSVNFGFHEVDKFLSNPRNTEFTSATATGYNGYENAPASASASRYDAPSTPRRRPHNEYLPSPDTLYSSPSGGRPMYVEYTSSLASPTRRSSRGKDRQNFEPPLSPPDSYKDPKSPDFNGFSRHDKVRKSSLKQVLNTFFGKLRGKPDSHLETPRSNLYAGGASKDFSVSAHTVNRTGSVKGSAGVQRNHSFSTPPRGHDRSRSVNYRERGNYDRADSERSPVKQNGHVAATHKASTGVDPELGRSRKVNPGPGLPVAMPTSFSNSVNIPSTKRERPPPPKNVFAYKPTPCVSGIANHGNSCYMNSTLQCLASSEKFAHLFITGDIDKYLKRAQCAASQRLPDVTQPSLSAALKHVLQCMWFGGNINEAAREFAHVIADLNPRLSNASQQDAQEFLIWFLDTVHEELKDVDCRNHRKPERDSRYNKCEDELAIEALSRHQGFHCSLVGKLFNGQFRSTIQCIACDRSNVAFDPFRTVSLTVAPADNLQPHTVIWIPYDLERKLIRYSVRVPSDATVTDMINAMRRTITLMMLESSIPFLLSNTDSHLRRLDLKSLVSATGSQPIAVVEVPINDTRHSEADYAISVCSFAIGWGADGRRKGYPFVVVLHRMWSFERIVDEILNRGMSMLNYTPDYLTQQRREEAMDECQILVNNEFLLESDLTFPLLAVHNFVHGQRPVFDLLVKFDNPFAERLFKTNDEGIEYIRQPIIYDPFVTLEQLISQYIEPELLDWTCTSCGKTGGKTQQKFHSVPPILVFHLKRFHLDEHGIMRRFDRRVRIPVEDLNMAPYVCPPKESPASVIRRSRASRCEIDSDLNQPACRIEAYKYTYDLVGVVNHFGERTNSGHYTSMTKNPIDKKWRAYDDDRVVYANIDQFVNSSDAYLLFYERRPHRSPSEHWYQHIPQRIIDDCIRGKGASSVNGFPLSELGHSSGVKTLPRPSFQSYVQEEQGIPASPSPNRALRNDRSRSYQNLAGSRVEYDYNRNHN</sequence>
<feature type="compositionally biased region" description="Basic and acidic residues" evidence="3">
    <location>
        <begin position="210"/>
        <end position="235"/>
    </location>
</feature>
<reference evidence="6" key="2">
    <citation type="submission" date="2020-10" db="UniProtKB">
        <authorList>
            <consortium name="WormBaseParasite"/>
        </authorList>
    </citation>
    <scope>IDENTIFICATION</scope>
</reference>
<keyword evidence="2" id="KW-0645">Protease</keyword>
<accession>A0A7E5A0B2</accession>
<dbReference type="Gene3D" id="3.90.70.10">
    <property type="entry name" value="Cysteine proteinases"/>
    <property type="match status" value="2"/>
</dbReference>
<dbReference type="InterPro" id="IPR001394">
    <property type="entry name" value="Peptidase_C19_UCH"/>
</dbReference>
<feature type="compositionally biased region" description="Polar residues" evidence="3">
    <location>
        <begin position="93"/>
        <end position="102"/>
    </location>
</feature>